<name>A0ABX0BRT3_9PSEU</name>
<proteinExistence type="predicted"/>
<dbReference type="RefSeq" id="WP_067576385.1">
    <property type="nucleotide sequence ID" value="NZ_JAAGNC010000057.1"/>
</dbReference>
<gene>
    <name evidence="1" type="ORF">G3I59_08145</name>
</gene>
<evidence type="ECO:0000313" key="1">
    <source>
        <dbReference type="EMBL" id="NEC55571.1"/>
    </source>
</evidence>
<evidence type="ECO:0000313" key="2">
    <source>
        <dbReference type="Proteomes" id="UP000470404"/>
    </source>
</evidence>
<keyword evidence="2" id="KW-1185">Reference proteome</keyword>
<comment type="caution">
    <text evidence="1">The sequence shown here is derived from an EMBL/GenBank/DDBJ whole genome shotgun (WGS) entry which is preliminary data.</text>
</comment>
<sequence>MKIQQSPNPSAAAGEAARRAFPGVRPAAPAGTRFVRAAGGAPVAFASVRGAAARLVTPEFAGASGREVRA</sequence>
<accession>A0ABX0BRT3</accession>
<organism evidence="1 2">
    <name type="scientific">Amycolatopsis rubida</name>
    <dbReference type="NCBI Taxonomy" id="112413"/>
    <lineage>
        <taxon>Bacteria</taxon>
        <taxon>Bacillati</taxon>
        <taxon>Actinomycetota</taxon>
        <taxon>Actinomycetes</taxon>
        <taxon>Pseudonocardiales</taxon>
        <taxon>Pseudonocardiaceae</taxon>
        <taxon>Amycolatopsis</taxon>
    </lineage>
</organism>
<dbReference type="Proteomes" id="UP000470404">
    <property type="component" value="Unassembled WGS sequence"/>
</dbReference>
<reference evidence="1 2" key="1">
    <citation type="submission" date="2020-01" db="EMBL/GenBank/DDBJ databases">
        <title>Insect and environment-associated Actinomycetes.</title>
        <authorList>
            <person name="Currrie C."/>
            <person name="Chevrette M."/>
            <person name="Carlson C."/>
            <person name="Stubbendieck R."/>
            <person name="Wendt-Pienkowski E."/>
        </authorList>
    </citation>
    <scope>NUCLEOTIDE SEQUENCE [LARGE SCALE GENOMIC DNA]</scope>
    <source>
        <strain evidence="1 2">SID8386</strain>
    </source>
</reference>
<protein>
    <submittedName>
        <fullName evidence="1">Uncharacterized protein</fullName>
    </submittedName>
</protein>
<dbReference type="EMBL" id="JAAGNC010000057">
    <property type="protein sequence ID" value="NEC55571.1"/>
    <property type="molecule type" value="Genomic_DNA"/>
</dbReference>